<organism evidence="1 2">
    <name type="scientific">Diaporthe eres</name>
    <name type="common">Phomopsis oblonga</name>
    <dbReference type="NCBI Taxonomy" id="83184"/>
    <lineage>
        <taxon>Eukaryota</taxon>
        <taxon>Fungi</taxon>
        <taxon>Dikarya</taxon>
        <taxon>Ascomycota</taxon>
        <taxon>Pezizomycotina</taxon>
        <taxon>Sordariomycetes</taxon>
        <taxon>Sordariomycetidae</taxon>
        <taxon>Diaporthales</taxon>
        <taxon>Diaporthaceae</taxon>
        <taxon>Diaporthe</taxon>
        <taxon>Diaporthe eres species complex</taxon>
    </lineage>
</organism>
<gene>
    <name evidence="1" type="ORF">SLS63_002507</name>
</gene>
<dbReference type="Proteomes" id="UP001430848">
    <property type="component" value="Unassembled WGS sequence"/>
</dbReference>
<dbReference type="EMBL" id="JAKNSF020000006">
    <property type="protein sequence ID" value="KAK7738174.1"/>
    <property type="molecule type" value="Genomic_DNA"/>
</dbReference>
<comment type="caution">
    <text evidence="1">The sequence shown here is derived from an EMBL/GenBank/DDBJ whole genome shotgun (WGS) entry which is preliminary data.</text>
</comment>
<proteinExistence type="predicted"/>
<keyword evidence="2" id="KW-1185">Reference proteome</keyword>
<sequence length="369" mass="41886">MNSSEPPTHRWKVDGPSAPFPYIPGFSIKIRPCTSPTASEIQTRLEAEESLKARYPPGTHKISAIEYYIAHLHCELETEQAAETSHQPKGHTLHVDSITTRPASDIWWNVVQCHLDDDTESKYTAKIYDPVYASHVTWAHADANGSFNNEVEAYTRFKDAGISGEVTPVFSGAWIMDVPVPSKDFGGVDYVTTRPVSLLLFEAVEAANLATTYFQYYYTSGYVEPQPQLPEAWRHEVLAKIYEARALLAHAGVQADTRPDGVLVGTTTMEDGRLGVRVFIADFERAHISDLEERTGGRPDQPVSPIETCWDDVKYDMERLAWDEWRGPEDLKYYRQWLVQRWGESTKYRPLPEDLRKRIACGKWEEAST</sequence>
<evidence type="ECO:0008006" key="3">
    <source>
        <dbReference type="Google" id="ProtNLM"/>
    </source>
</evidence>
<name>A0ABR1PJE4_DIAER</name>
<accession>A0ABR1PJE4</accession>
<reference evidence="1 2" key="1">
    <citation type="submission" date="2024-02" db="EMBL/GenBank/DDBJ databases">
        <title>De novo assembly and annotation of 12 fungi associated with fruit tree decline syndrome in Ontario, Canada.</title>
        <authorList>
            <person name="Sulman M."/>
            <person name="Ellouze W."/>
            <person name="Ilyukhin E."/>
        </authorList>
    </citation>
    <scope>NUCLEOTIDE SEQUENCE [LARGE SCALE GENOMIC DNA]</scope>
    <source>
        <strain evidence="1 2">M169</strain>
    </source>
</reference>
<evidence type="ECO:0000313" key="2">
    <source>
        <dbReference type="Proteomes" id="UP001430848"/>
    </source>
</evidence>
<evidence type="ECO:0000313" key="1">
    <source>
        <dbReference type="EMBL" id="KAK7738174.1"/>
    </source>
</evidence>
<protein>
    <recommendedName>
        <fullName evidence="3">Aminoglycoside phosphotransferase domain-containing protein</fullName>
    </recommendedName>
</protein>